<accession>A0A0D9VCZ6</accession>
<dbReference type="Gramene" id="LPERR02G05400.2">
    <property type="protein sequence ID" value="LPERR02G05400.2"/>
    <property type="gene ID" value="LPERR02G05400"/>
</dbReference>
<reference evidence="2" key="2">
    <citation type="submission" date="2013-12" db="EMBL/GenBank/DDBJ databases">
        <authorList>
            <person name="Yu Y."/>
            <person name="Lee S."/>
            <person name="de Baynast K."/>
            <person name="Wissotski M."/>
            <person name="Liu L."/>
            <person name="Talag J."/>
            <person name="Goicoechea J."/>
            <person name="Angelova A."/>
            <person name="Jetty R."/>
            <person name="Kudrna D."/>
            <person name="Golser W."/>
            <person name="Rivera L."/>
            <person name="Zhang J."/>
            <person name="Wing R."/>
        </authorList>
    </citation>
    <scope>NUCLEOTIDE SEQUENCE</scope>
</reference>
<reference evidence="1 2" key="1">
    <citation type="submission" date="2012-08" db="EMBL/GenBank/DDBJ databases">
        <title>Oryza genome evolution.</title>
        <authorList>
            <person name="Wing R.A."/>
        </authorList>
    </citation>
    <scope>NUCLEOTIDE SEQUENCE</scope>
</reference>
<reference evidence="1" key="3">
    <citation type="submission" date="2015-04" db="UniProtKB">
        <authorList>
            <consortium name="EnsemblPlants"/>
        </authorList>
    </citation>
    <scope>IDENTIFICATION</scope>
</reference>
<name>A0A0D9VCZ6_9ORYZ</name>
<organism evidence="1 2">
    <name type="scientific">Leersia perrieri</name>
    <dbReference type="NCBI Taxonomy" id="77586"/>
    <lineage>
        <taxon>Eukaryota</taxon>
        <taxon>Viridiplantae</taxon>
        <taxon>Streptophyta</taxon>
        <taxon>Embryophyta</taxon>
        <taxon>Tracheophyta</taxon>
        <taxon>Spermatophyta</taxon>
        <taxon>Magnoliopsida</taxon>
        <taxon>Liliopsida</taxon>
        <taxon>Poales</taxon>
        <taxon>Poaceae</taxon>
        <taxon>BOP clade</taxon>
        <taxon>Oryzoideae</taxon>
        <taxon>Oryzeae</taxon>
        <taxon>Oryzinae</taxon>
        <taxon>Leersia</taxon>
    </lineage>
</organism>
<dbReference type="Proteomes" id="UP000032180">
    <property type="component" value="Chromosome 2"/>
</dbReference>
<dbReference type="EnsemblPlants" id="LPERR02G05400.2">
    <property type="protein sequence ID" value="LPERR02G05400.2"/>
    <property type="gene ID" value="LPERR02G05400"/>
</dbReference>
<evidence type="ECO:0000313" key="1">
    <source>
        <dbReference type="EnsemblPlants" id="LPERR02G05400.2"/>
    </source>
</evidence>
<proteinExistence type="predicted"/>
<dbReference type="AlphaFoldDB" id="A0A0D9VCZ6"/>
<evidence type="ECO:0000313" key="2">
    <source>
        <dbReference type="Proteomes" id="UP000032180"/>
    </source>
</evidence>
<dbReference type="HOGENOM" id="CLU_2213709_0_0_1"/>
<sequence>MIRLMLDREKFSPNKTEQACLNRAVAGTTTEESYTDAGVLVRKWWLAMVVGFIKSLVVLEEMGAICTIQARLIGLDRWGACRLGHAPMGGPLAGCLPLPCGSCLTGA</sequence>
<protein>
    <submittedName>
        <fullName evidence="1">Uncharacterized protein</fullName>
    </submittedName>
</protein>
<keyword evidence="2" id="KW-1185">Reference proteome</keyword>